<dbReference type="GO" id="GO:0015941">
    <property type="term" value="P:pantothenate catabolic process"/>
    <property type="evidence" value="ECO:0007669"/>
    <property type="project" value="InterPro"/>
</dbReference>
<evidence type="ECO:0000259" key="4">
    <source>
        <dbReference type="Pfam" id="PF04127"/>
    </source>
</evidence>
<dbReference type="HAMAP" id="MF_02225">
    <property type="entry name" value="CoaBC"/>
    <property type="match status" value="1"/>
</dbReference>
<keyword evidence="5" id="KW-0436">Ligase</keyword>
<dbReference type="EC" id="4.1.1.36" evidence="5"/>
<dbReference type="EMBL" id="UOEY01000095">
    <property type="protein sequence ID" value="VAW40088.1"/>
    <property type="molecule type" value="Genomic_DNA"/>
</dbReference>
<proteinExistence type="inferred from homology"/>
<dbReference type="InterPro" id="IPR036551">
    <property type="entry name" value="Flavin_trans-like"/>
</dbReference>
<dbReference type="GO" id="GO:0004632">
    <property type="term" value="F:phosphopantothenate--cysteine ligase activity"/>
    <property type="evidence" value="ECO:0007669"/>
    <property type="project" value="UniProtKB-EC"/>
</dbReference>
<dbReference type="SUPFAM" id="SSF102645">
    <property type="entry name" value="CoaB-like"/>
    <property type="match status" value="1"/>
</dbReference>
<dbReference type="Pfam" id="PF04127">
    <property type="entry name" value="DFP"/>
    <property type="match status" value="1"/>
</dbReference>
<name>A0A3B0V8V9_9ZZZZ</name>
<evidence type="ECO:0000313" key="5">
    <source>
        <dbReference type="EMBL" id="VAW40088.1"/>
    </source>
</evidence>
<dbReference type="AlphaFoldDB" id="A0A3B0V8V9"/>
<evidence type="ECO:0000256" key="1">
    <source>
        <dbReference type="ARBA" id="ARBA00022793"/>
    </source>
</evidence>
<sequence>MTGGIAAFKAAQWVRFLVKEEALVTVVMTRAATRFVSELTFAALSGRPVYVEIFSDDPRQVMSHITLAAEADALLIAPATAHTIARLAHGLADDLLTTTVLAAAGKPVVVCPAMNSGMFTHPATQDNLRRLRKLGYVVVEPDSGVLACGAEGPGRLPGWDGVRETLLSCFAPDDLRNQHILVTAGPTREPLDPARYLSNHSSGKMGYALARTARRRGAQVSLVSGPVALEPPPGVELFRVNTAREMHEQVMRLRDRASIIIKAAAVADFRPARSETRKIKKSAGPQAIDLVANVDILAELGRKRRPGQILVGFAAESHDHESEGTRKLHDKNLDLIVVNDICGRDTGFDADTNQVTLIDKSGSSTLPLLSKEQTAERIWDHVVSLLNP</sequence>
<protein>
    <submittedName>
        <fullName evidence="5">Phosphopantothenoylcysteine decarboxylase / Phosphopantothenoylcysteine synthetase</fullName>
        <ecNumber evidence="5">4.1.1.36</ecNumber>
        <ecNumber evidence="5">6.3.2.5</ecNumber>
    </submittedName>
</protein>
<dbReference type="EC" id="6.3.2.5" evidence="5"/>
<dbReference type="SUPFAM" id="SSF52507">
    <property type="entry name" value="Homo-oligomeric flavin-containing Cys decarboxylases, HFCD"/>
    <property type="match status" value="1"/>
</dbReference>
<dbReference type="Pfam" id="PF02441">
    <property type="entry name" value="Flavoprotein"/>
    <property type="match status" value="1"/>
</dbReference>
<dbReference type="GO" id="GO:0071513">
    <property type="term" value="C:phosphopantothenoylcysteine decarboxylase complex"/>
    <property type="evidence" value="ECO:0007669"/>
    <property type="project" value="TreeGrafter"/>
</dbReference>
<dbReference type="GO" id="GO:0010181">
    <property type="term" value="F:FMN binding"/>
    <property type="evidence" value="ECO:0007669"/>
    <property type="project" value="InterPro"/>
</dbReference>
<organism evidence="5">
    <name type="scientific">hydrothermal vent metagenome</name>
    <dbReference type="NCBI Taxonomy" id="652676"/>
    <lineage>
        <taxon>unclassified sequences</taxon>
        <taxon>metagenomes</taxon>
        <taxon>ecological metagenomes</taxon>
    </lineage>
</organism>
<dbReference type="InterPro" id="IPR035929">
    <property type="entry name" value="CoaB-like_sf"/>
</dbReference>
<evidence type="ECO:0000259" key="3">
    <source>
        <dbReference type="Pfam" id="PF02441"/>
    </source>
</evidence>
<evidence type="ECO:0000256" key="2">
    <source>
        <dbReference type="ARBA" id="ARBA00023239"/>
    </source>
</evidence>
<dbReference type="Gene3D" id="3.40.50.10300">
    <property type="entry name" value="CoaB-like"/>
    <property type="match status" value="1"/>
</dbReference>
<gene>
    <name evidence="5" type="ORF">MNBD_DELTA04-633</name>
</gene>
<keyword evidence="1" id="KW-0210">Decarboxylase</keyword>
<dbReference type="InterPro" id="IPR003382">
    <property type="entry name" value="Flavoprotein"/>
</dbReference>
<dbReference type="NCBIfam" id="TIGR00521">
    <property type="entry name" value="coaBC_dfp"/>
    <property type="match status" value="1"/>
</dbReference>
<dbReference type="PANTHER" id="PTHR14359:SF6">
    <property type="entry name" value="PHOSPHOPANTOTHENOYLCYSTEINE DECARBOXYLASE"/>
    <property type="match status" value="1"/>
</dbReference>
<dbReference type="Gene3D" id="3.40.50.1950">
    <property type="entry name" value="Flavin prenyltransferase-like"/>
    <property type="match status" value="1"/>
</dbReference>
<dbReference type="GO" id="GO:0015937">
    <property type="term" value="P:coenzyme A biosynthetic process"/>
    <property type="evidence" value="ECO:0007669"/>
    <property type="project" value="InterPro"/>
</dbReference>
<reference evidence="5" key="1">
    <citation type="submission" date="2018-06" db="EMBL/GenBank/DDBJ databases">
        <authorList>
            <person name="Zhirakovskaya E."/>
        </authorList>
    </citation>
    <scope>NUCLEOTIDE SEQUENCE</scope>
</reference>
<feature type="domain" description="Flavoprotein" evidence="3">
    <location>
        <begin position="1"/>
        <end position="133"/>
    </location>
</feature>
<accession>A0A3B0V8V9</accession>
<dbReference type="GO" id="GO:0004633">
    <property type="term" value="F:phosphopantothenoylcysteine decarboxylase activity"/>
    <property type="evidence" value="ECO:0007669"/>
    <property type="project" value="UniProtKB-EC"/>
</dbReference>
<feature type="domain" description="DNA/pantothenate metabolism flavoprotein C-terminal" evidence="4">
    <location>
        <begin position="175"/>
        <end position="384"/>
    </location>
</feature>
<dbReference type="PANTHER" id="PTHR14359">
    <property type="entry name" value="HOMO-OLIGOMERIC FLAVIN CONTAINING CYS DECARBOXYLASE FAMILY"/>
    <property type="match status" value="1"/>
</dbReference>
<dbReference type="InterPro" id="IPR007085">
    <property type="entry name" value="DNA/pantothenate-metab_flavo_C"/>
</dbReference>
<keyword evidence="2 5" id="KW-0456">Lyase</keyword>
<dbReference type="InterPro" id="IPR005252">
    <property type="entry name" value="CoaBC"/>
</dbReference>